<feature type="coiled-coil region" evidence="1">
    <location>
        <begin position="1010"/>
        <end position="1053"/>
    </location>
</feature>
<keyword evidence="1" id="KW-0175">Coiled coil</keyword>
<organism evidence="3 4">
    <name type="scientific">Cymbomonas tetramitiformis</name>
    <dbReference type="NCBI Taxonomy" id="36881"/>
    <lineage>
        <taxon>Eukaryota</taxon>
        <taxon>Viridiplantae</taxon>
        <taxon>Chlorophyta</taxon>
        <taxon>Pyramimonadophyceae</taxon>
        <taxon>Pyramimonadales</taxon>
        <taxon>Pyramimonadaceae</taxon>
        <taxon>Cymbomonas</taxon>
    </lineage>
</organism>
<feature type="compositionally biased region" description="Basic and acidic residues" evidence="2">
    <location>
        <begin position="1534"/>
        <end position="1547"/>
    </location>
</feature>
<feature type="compositionally biased region" description="Low complexity" evidence="2">
    <location>
        <begin position="1358"/>
        <end position="1376"/>
    </location>
</feature>
<evidence type="ECO:0000313" key="3">
    <source>
        <dbReference type="EMBL" id="KAK3239452.1"/>
    </source>
</evidence>
<protein>
    <submittedName>
        <fullName evidence="3">Uncharacterized protein</fullName>
    </submittedName>
</protein>
<feature type="region of interest" description="Disordered" evidence="2">
    <location>
        <begin position="1331"/>
        <end position="1403"/>
    </location>
</feature>
<feature type="region of interest" description="Disordered" evidence="2">
    <location>
        <begin position="1505"/>
        <end position="1562"/>
    </location>
</feature>
<accession>A0AAE0ETJ1</accession>
<gene>
    <name evidence="3" type="ORF">CYMTET_50628</name>
</gene>
<evidence type="ECO:0000313" key="4">
    <source>
        <dbReference type="Proteomes" id="UP001190700"/>
    </source>
</evidence>
<feature type="compositionally biased region" description="Polar residues" evidence="2">
    <location>
        <begin position="1380"/>
        <end position="1395"/>
    </location>
</feature>
<feature type="compositionally biased region" description="Acidic residues" evidence="2">
    <location>
        <begin position="1342"/>
        <end position="1357"/>
    </location>
</feature>
<feature type="coiled-coil region" evidence="1">
    <location>
        <begin position="589"/>
        <end position="623"/>
    </location>
</feature>
<feature type="compositionally biased region" description="Basic and acidic residues" evidence="2">
    <location>
        <begin position="1626"/>
        <end position="1637"/>
    </location>
</feature>
<evidence type="ECO:0000256" key="2">
    <source>
        <dbReference type="SAM" id="MobiDB-lite"/>
    </source>
</evidence>
<evidence type="ECO:0000256" key="1">
    <source>
        <dbReference type="SAM" id="Coils"/>
    </source>
</evidence>
<feature type="coiled-coil region" evidence="1">
    <location>
        <begin position="330"/>
        <end position="375"/>
    </location>
</feature>
<feature type="compositionally biased region" description="Acidic residues" evidence="2">
    <location>
        <begin position="1513"/>
        <end position="1522"/>
    </location>
</feature>
<feature type="region of interest" description="Disordered" evidence="2">
    <location>
        <begin position="1623"/>
        <end position="1718"/>
    </location>
</feature>
<name>A0AAE0ETJ1_9CHLO</name>
<reference evidence="3 4" key="1">
    <citation type="journal article" date="2015" name="Genome Biol. Evol.">
        <title>Comparative Genomics of a Bacterivorous Green Alga Reveals Evolutionary Causalities and Consequences of Phago-Mixotrophic Mode of Nutrition.</title>
        <authorList>
            <person name="Burns J.A."/>
            <person name="Paasch A."/>
            <person name="Narechania A."/>
            <person name="Kim E."/>
        </authorList>
    </citation>
    <scope>NUCLEOTIDE SEQUENCE [LARGE SCALE GENOMIC DNA]</scope>
    <source>
        <strain evidence="3 4">PLY_AMNH</strain>
    </source>
</reference>
<comment type="caution">
    <text evidence="3">The sequence shown here is derived from an EMBL/GenBank/DDBJ whole genome shotgun (WGS) entry which is preliminary data.</text>
</comment>
<feature type="coiled-coil region" evidence="1">
    <location>
        <begin position="440"/>
        <end position="471"/>
    </location>
</feature>
<dbReference type="EMBL" id="LGRX02033910">
    <property type="protein sequence ID" value="KAK3239452.1"/>
    <property type="molecule type" value="Genomic_DNA"/>
</dbReference>
<feature type="compositionally biased region" description="Low complexity" evidence="2">
    <location>
        <begin position="1656"/>
        <end position="1667"/>
    </location>
</feature>
<feature type="compositionally biased region" description="Pro residues" evidence="2">
    <location>
        <begin position="1701"/>
        <end position="1718"/>
    </location>
</feature>
<proteinExistence type="predicted"/>
<sequence length="1887" mass="208655">MPAVANEKAGWSRKPIGCFWSPLAYALRRAETAPFTPHAPAGSQSDSTVERRGVAPARSCLHHTPGLTAACLTRAWADRKDFLPGREAHQEFEEKLEKEKEKLYFRNSQVFRLTKLLGEVAKLDPTVQAGMSEESFDELLEVGDEQCAPPTPEELRRPGDFVVELTIMKSMVHAAELKAGNAEALVERATKDTKAQLRATQQKLGDTNQIVYSLKEEMVEANCQFVMNRCWKRCAVRQQTTFPLSSPSTAQSRLSPDHQGIECPLCRRQKWLRPGVSVIGCVMDLERELMQSWEEGAGLGGRGAGFRGKRGPGFGGEEGRMASKAHASELRSKEKQLSSLQHDMDQITDRYESRIQEMQSAVSAARKANKEQQRKIEELTAFAADVAKQFMHSFQLMLDQDATRGMDIELHRKIQGDMRGKLIGRIVYSHDSTRALISQSDQAQRKAEEERSLLESQHERLLNEKNFLEDVCAALCDGLMKAQSIQEGTENIVQQTMEMLAASKAVEGMTMEIPARHRPGLEGTLSSQQLPQLMRALKSRRTAADLHSPRQMPGLLEEGAAQAAPEGDGKQPPEPVNEVLATVAALCTATAHQEAIQESARERDELREDLENKQEALDMIRSGRGKGKRDLVKMTPMAEAVIDEFDFSSLQQDMLLTALHVKLLEGVAMWRKVEALVVVEAQDVDALCHTMQSLPKGCRALSMKSTSTIWDGSGRELADQAIVDMAADAVKDHHRLLGLMKDAIMAASEGSEPPASLSKAMRHMLHRGGEDDLYVQDRPVTAQRHELDEMCKFVVNECDEVAKLLDRVVAGGAQLKAASVKVTEMCFGFRADKSNRVAGEALLTQLRKTRLIALKVVEAEDNLSRATATYRAEVIDVMQHQRAAIYSRLEGMDQEMLLEEYALRQQCAEWLKISEVLLQSYVSEAQLMDAADDLATAQRTLRWLQDFTARAVRAKEVFSEKLLEAETDVAAEACRATRDLATSLVPQAETFTLSMQPKADAAAVAASQLLQEHQALMHEALHRCQQAQDDFAREDDEKENAEKKASMEKLRGTLWTVRCQLAERQGKDNVSAWQISVEDKRWNDGLADLDLFVVPPFQGIFEHVEVMQARCEEFAAVSETLRLARKLRALRQTEEEAAAEVVKSTGALQMCESQLEDLPVQVSEKREMLEAEHRELVQHKAHVDTVAKAAVQVRQEAEDAVHEAHKSVAAAGEQILSAMERAACLTLEAVHHESLEQMRLLEREVDRSMVLQSASPSSAKKVQAISNKINGSLLHLKGIIDTCTDFTEKTKRSPNKRQERKIVPGPGILSKTAAAVKEIVKQRSVIKEEMLATLNPRPEPEQVTEQEAAEDAEEDAGFAELQKEPAAQQEAAAPRPDLQTAGSLQSEAESYSHSFSPEEGTARNIAIDVPDDGDEWSPATSMMSPRPVKSTELSPAAGLVLHTIQRLVPSIKATNPVEGGPKLQALQQAALASALIPYLSHVEIDCVLMLVRRLLEEMGDSRHIAQYFPTPEPVEEAEETAEEGTTQPDQDAEGASKEADQEGEHQESQQGGMEEDDGEEARVATRLVRELRGALEAHRKASGSVPLQLAFVQSGLDAYTEACMKMVEAVKAQVPETPEVLPRAPSELDRYGSHRDAVMPSPRQKRMIQKDGRHVSGGSSPSESDFSQWFDGTEDLPESVPDAPQEGEGAVSSIPIDLPEEPPASKPAPRASAPPPMPGYWDGRAWTHPEVPTNQRVSLEGNLEITVPRATGTWAVKENGYDIIVKDLLQSGRDFPGLYIPPAKQDKATAPHLCSVGYGPMGDYGTVGSWGEETGVLDWLAAKLQLPKEVLLTHTVDLNLNKLQSDTEGVYLPRHLFELMQKSEKINSAPSPRSIKFKQPVDIHWQN</sequence>
<dbReference type="Proteomes" id="UP001190700">
    <property type="component" value="Unassembled WGS sequence"/>
</dbReference>
<keyword evidence="4" id="KW-1185">Reference proteome</keyword>